<dbReference type="InterPro" id="IPR015943">
    <property type="entry name" value="WD40/YVTN_repeat-like_dom_sf"/>
</dbReference>
<name>A0ABU8I7M3_9SPHI</name>
<gene>
    <name evidence="2" type="ORF">VJ786_12480</name>
</gene>
<protein>
    <recommendedName>
        <fullName evidence="4">PQQ-like beta-propeller repeat protein</fullName>
    </recommendedName>
</protein>
<feature type="transmembrane region" description="Helical" evidence="1">
    <location>
        <begin position="5"/>
        <end position="25"/>
    </location>
</feature>
<dbReference type="Gene3D" id="2.130.10.10">
    <property type="entry name" value="YVTN repeat-like/Quinoprotein amine dehydrogenase"/>
    <property type="match status" value="1"/>
</dbReference>
<dbReference type="SUPFAM" id="SSF101898">
    <property type="entry name" value="NHL repeat"/>
    <property type="match status" value="1"/>
</dbReference>
<evidence type="ECO:0000256" key="1">
    <source>
        <dbReference type="SAM" id="Phobius"/>
    </source>
</evidence>
<proteinExistence type="predicted"/>
<accession>A0ABU8I7M3</accession>
<dbReference type="EMBL" id="JAYLLN010000032">
    <property type="protein sequence ID" value="MEI5985717.1"/>
    <property type="molecule type" value="Genomic_DNA"/>
</dbReference>
<keyword evidence="1" id="KW-0472">Membrane</keyword>
<evidence type="ECO:0000313" key="3">
    <source>
        <dbReference type="Proteomes" id="UP001363035"/>
    </source>
</evidence>
<keyword evidence="3" id="KW-1185">Reference proteome</keyword>
<reference evidence="2 3" key="1">
    <citation type="submission" date="2024-01" db="EMBL/GenBank/DDBJ databases">
        <title>Sphingobacterium tenebrionis sp. nov., a novel endophyte isolated from tenebrio molitor intestines.</title>
        <authorList>
            <person name="Zhang C."/>
        </authorList>
    </citation>
    <scope>NUCLEOTIDE SEQUENCE [LARGE SCALE GENOMIC DNA]</scope>
    <source>
        <strain evidence="2 3">PU5-4</strain>
    </source>
</reference>
<dbReference type="RefSeq" id="WP_134776211.1">
    <property type="nucleotide sequence ID" value="NZ_JAYLLN010000032.1"/>
</dbReference>
<sequence>MRNTIIVSVLLFIAVIVASVFYFGGLDSEKKEAVKPIAFLPSDTYLVASFVNDETTDNIFKDFEIFQAILGKQDLEQLNLLKQQLLRNKNLSAYLGGSDIFISLHPGKDQTEMLYSIPVVEEPEKEAMDQLLGQLSSQFKFGKSDSLGHTIYSFQQILKDSTQSKISDSSFYVSYQSNIFFASYNKELLLKVLDKKQEKLKESQITYFNELSNRNSPFTVYVPQQNLPAFFAVFKRNKAGDFLRQFIQLKGQTVWNINYKQDALMLSGESELEDKDSQYIALFANQRKTVQRLYNYFPSNTMMFVEYSFSDANSWFTDLAKWQQGQDGAKQLTDQEVEIAKDRPNLLADFKSVIAGDFAVVEQSNSDYLGFIAIKDSSKLEQILPELAETVGDSIYRFRHAHMPYRCFGEGLKAFSRPYFVRVNNLIVLANQQSTLQEYLRTWKRKDLLIGGIGFKNYEQIQGNEANVTFFLNTKNASNFLINNLSNTYSKNFRNKEDYGYQEFYSWSLQLSGNAGNFISRLYGIYKSKNRLGVNADWTYSMGSRLISGPYVFEHSDTSQFILAQEQDHTVHAIHPSGNKLWSTVFSGRIVGKTIQLEDRSLVLVTDRRRLYRFDPHGKMMSGFSSSVSAEPSFQPTYVDWGNQKMLIIPGKNKLMAYDLEGGAVVGWDNVTVEGSLMGPAQFVDNQVVVATSYGRVYFFDMGGNKTQEIDVPGDVNFISNLGIVQRENGYVYYAADEDGKVYEMNKQGESKVVYEGKWDAKYHAEFENIAGTSAPEMIVLDGSVLQILELGNTVKPLFDHTFTKKIENKPYYFPAGSGLLKMGIAPQGTNLIYLFTENGGIADGYPVEAQPLFYDGKINYNSGNYLICTRRDWKLYAFRH</sequence>
<keyword evidence="1" id="KW-0812">Transmembrane</keyword>
<keyword evidence="1" id="KW-1133">Transmembrane helix</keyword>
<evidence type="ECO:0008006" key="4">
    <source>
        <dbReference type="Google" id="ProtNLM"/>
    </source>
</evidence>
<dbReference type="Proteomes" id="UP001363035">
    <property type="component" value="Unassembled WGS sequence"/>
</dbReference>
<organism evidence="2 3">
    <name type="scientific">Sphingobacterium tenebrionis</name>
    <dbReference type="NCBI Taxonomy" id="3111775"/>
    <lineage>
        <taxon>Bacteria</taxon>
        <taxon>Pseudomonadati</taxon>
        <taxon>Bacteroidota</taxon>
        <taxon>Sphingobacteriia</taxon>
        <taxon>Sphingobacteriales</taxon>
        <taxon>Sphingobacteriaceae</taxon>
        <taxon>Sphingobacterium</taxon>
    </lineage>
</organism>
<comment type="caution">
    <text evidence="2">The sequence shown here is derived from an EMBL/GenBank/DDBJ whole genome shotgun (WGS) entry which is preliminary data.</text>
</comment>
<evidence type="ECO:0000313" key="2">
    <source>
        <dbReference type="EMBL" id="MEI5985717.1"/>
    </source>
</evidence>